<keyword evidence="3" id="KW-0238">DNA-binding</keyword>
<dbReference type="GO" id="GO:0003700">
    <property type="term" value="F:DNA-binding transcription factor activity"/>
    <property type="evidence" value="ECO:0007669"/>
    <property type="project" value="InterPro"/>
</dbReference>
<comment type="caution">
    <text evidence="6">The sequence shown here is derived from an EMBL/GenBank/DDBJ whole genome shotgun (WGS) entry which is preliminary data.</text>
</comment>
<keyword evidence="2" id="KW-0805">Transcription regulation</keyword>
<dbReference type="InterPro" id="IPR005119">
    <property type="entry name" value="LysR_subst-bd"/>
</dbReference>
<feature type="domain" description="HTH lysR-type" evidence="5">
    <location>
        <begin position="3"/>
        <end position="60"/>
    </location>
</feature>
<dbReference type="GO" id="GO:0000976">
    <property type="term" value="F:transcription cis-regulatory region binding"/>
    <property type="evidence" value="ECO:0007669"/>
    <property type="project" value="TreeGrafter"/>
</dbReference>
<dbReference type="Gene3D" id="3.40.190.290">
    <property type="match status" value="1"/>
</dbReference>
<protein>
    <submittedName>
        <fullName evidence="6">Transcriptional regulator, LysR family</fullName>
    </submittedName>
</protein>
<evidence type="ECO:0000313" key="7">
    <source>
        <dbReference type="Proteomes" id="UP000029868"/>
    </source>
</evidence>
<dbReference type="Pfam" id="PF00126">
    <property type="entry name" value="HTH_1"/>
    <property type="match status" value="1"/>
</dbReference>
<dbReference type="PANTHER" id="PTHR30126">
    <property type="entry name" value="HTH-TYPE TRANSCRIPTIONAL REGULATOR"/>
    <property type="match status" value="1"/>
</dbReference>
<evidence type="ECO:0000256" key="3">
    <source>
        <dbReference type="ARBA" id="ARBA00023125"/>
    </source>
</evidence>
<evidence type="ECO:0000256" key="2">
    <source>
        <dbReference type="ARBA" id="ARBA00023015"/>
    </source>
</evidence>
<dbReference type="InterPro" id="IPR000847">
    <property type="entry name" value="LysR_HTH_N"/>
</dbReference>
<dbReference type="SUPFAM" id="SSF53850">
    <property type="entry name" value="Periplasmic binding protein-like II"/>
    <property type="match status" value="1"/>
</dbReference>
<name>A0A099L203_COLPS</name>
<dbReference type="Gene3D" id="1.10.10.10">
    <property type="entry name" value="Winged helix-like DNA-binding domain superfamily/Winged helix DNA-binding domain"/>
    <property type="match status" value="1"/>
</dbReference>
<dbReference type="SUPFAM" id="SSF46785">
    <property type="entry name" value="Winged helix' DNA-binding domain"/>
    <property type="match status" value="1"/>
</dbReference>
<dbReference type="AlphaFoldDB" id="A0A099L203"/>
<evidence type="ECO:0000256" key="1">
    <source>
        <dbReference type="ARBA" id="ARBA00009437"/>
    </source>
</evidence>
<dbReference type="EMBL" id="JQEC01000014">
    <property type="protein sequence ID" value="KGJ95913.1"/>
    <property type="molecule type" value="Genomic_DNA"/>
</dbReference>
<dbReference type="Pfam" id="PF03466">
    <property type="entry name" value="LysR_substrate"/>
    <property type="match status" value="1"/>
</dbReference>
<dbReference type="RefSeq" id="WP_197061166.1">
    <property type="nucleotide sequence ID" value="NZ_JQEC01000014.1"/>
</dbReference>
<dbReference type="PANTHER" id="PTHR30126:SF40">
    <property type="entry name" value="HTH-TYPE TRANSCRIPTIONAL REGULATOR GLTR"/>
    <property type="match status" value="1"/>
</dbReference>
<accession>A0A099L203</accession>
<dbReference type="PRINTS" id="PR00039">
    <property type="entry name" value="HTHLYSR"/>
</dbReference>
<dbReference type="InterPro" id="IPR036388">
    <property type="entry name" value="WH-like_DNA-bd_sf"/>
</dbReference>
<evidence type="ECO:0000256" key="4">
    <source>
        <dbReference type="ARBA" id="ARBA00023163"/>
    </source>
</evidence>
<evidence type="ECO:0000259" key="5">
    <source>
        <dbReference type="PROSITE" id="PS50931"/>
    </source>
</evidence>
<gene>
    <name evidence="6" type="ORF">GAB14E_1825</name>
</gene>
<comment type="similarity">
    <text evidence="1">Belongs to the LysR transcriptional regulatory family.</text>
</comment>
<organism evidence="6 7">
    <name type="scientific">Colwellia psychrerythraea</name>
    <name type="common">Vibrio psychroerythus</name>
    <dbReference type="NCBI Taxonomy" id="28229"/>
    <lineage>
        <taxon>Bacteria</taxon>
        <taxon>Pseudomonadati</taxon>
        <taxon>Pseudomonadota</taxon>
        <taxon>Gammaproteobacteria</taxon>
        <taxon>Alteromonadales</taxon>
        <taxon>Colwelliaceae</taxon>
        <taxon>Colwellia</taxon>
    </lineage>
</organism>
<proteinExistence type="inferred from homology"/>
<dbReference type="CDD" id="cd05466">
    <property type="entry name" value="PBP2_LTTR_substrate"/>
    <property type="match status" value="1"/>
</dbReference>
<dbReference type="FunFam" id="1.10.10.10:FF:000001">
    <property type="entry name" value="LysR family transcriptional regulator"/>
    <property type="match status" value="1"/>
</dbReference>
<dbReference type="PATRIC" id="fig|28229.3.peg.1431"/>
<dbReference type="InterPro" id="IPR036390">
    <property type="entry name" value="WH_DNA-bd_sf"/>
</dbReference>
<keyword evidence="4" id="KW-0804">Transcription</keyword>
<reference evidence="6 7" key="1">
    <citation type="submission" date="2014-08" db="EMBL/GenBank/DDBJ databases">
        <title>Genomic and Phenotypic Diversity of Colwellia psychrerythraea strains from Disparate Marine Basins.</title>
        <authorList>
            <person name="Techtmann S.M."/>
            <person name="Stelling S.C."/>
            <person name="Utturkar S.M."/>
            <person name="Alshibli N."/>
            <person name="Harris A."/>
            <person name="Brown S.D."/>
            <person name="Hazen T.C."/>
        </authorList>
    </citation>
    <scope>NUCLEOTIDE SEQUENCE [LARGE SCALE GENOMIC DNA]</scope>
    <source>
        <strain evidence="6 7">GAB14E</strain>
    </source>
</reference>
<dbReference type="Proteomes" id="UP000029868">
    <property type="component" value="Unassembled WGS sequence"/>
</dbReference>
<evidence type="ECO:0000313" key="6">
    <source>
        <dbReference type="EMBL" id="KGJ95913.1"/>
    </source>
</evidence>
<sequence length="286" mass="32281">MSISIELLRNFKEVARCGNISQAANHVGLTQPALSSSIRKLEHQLKAELFHRSKKGVSLTRAGNILLNQSDSLLRNWERITSAIACDNSQISGRYSMGIHPALSTVTLPKFLPKLMQEHPLLTFTFFHGSSHLITEKIINYELDFGIIINPINHPRLSYDKLFEDQVAFYQSKGPEIDTDKGIVVYDARMYQCERLMEQAQSQKLFTDNRILHVDELHVIASLVTAGIGYGILPKLVADSHYSDSIEAVKGSPVYLDRCYLVRRKQQLTSAAAEHIIEAIINEFCR</sequence>
<dbReference type="PROSITE" id="PS50931">
    <property type="entry name" value="HTH_LYSR"/>
    <property type="match status" value="1"/>
</dbReference>